<comment type="caution">
    <text evidence="8">The sequence shown here is derived from an EMBL/GenBank/DDBJ whole genome shotgun (WGS) entry which is preliminary data.</text>
</comment>
<gene>
    <name evidence="8" type="ORF">QJS10_CPA08g00635</name>
</gene>
<sequence length="140" mass="16533">MSMVPEIRRWEETRMPVRSERRRLRVLPEMEGEEKKERHRVWYHDHALGLTRANLLAGLIGAYNIHNDDVETPFDLPCDEYDRHLVIVDRSFNVDGSLYMNSTGNNPTIHPEWQPEYFGEAIIVNGKAWPYLTVKPQRVF</sequence>
<dbReference type="GO" id="GO:0016036">
    <property type="term" value="P:cellular response to phosphate starvation"/>
    <property type="evidence" value="ECO:0007669"/>
    <property type="project" value="InterPro"/>
</dbReference>
<evidence type="ECO:0000256" key="5">
    <source>
        <dbReference type="ARBA" id="ARBA00023008"/>
    </source>
</evidence>
<dbReference type="GO" id="GO:0046872">
    <property type="term" value="F:metal ion binding"/>
    <property type="evidence" value="ECO:0007669"/>
    <property type="project" value="UniProtKB-KW"/>
</dbReference>
<dbReference type="GO" id="GO:0016491">
    <property type="term" value="F:oxidoreductase activity"/>
    <property type="evidence" value="ECO:0007669"/>
    <property type="project" value="UniProtKB-KW"/>
</dbReference>
<keyword evidence="2" id="KW-0479">Metal-binding</keyword>
<evidence type="ECO:0000256" key="4">
    <source>
        <dbReference type="ARBA" id="ARBA00023002"/>
    </source>
</evidence>
<dbReference type="InterPro" id="IPR052152">
    <property type="entry name" value="LPR1/LPR2"/>
</dbReference>
<dbReference type="EMBL" id="JAUJYO010000008">
    <property type="protein sequence ID" value="KAK1311187.1"/>
    <property type="molecule type" value="Genomic_DNA"/>
</dbReference>
<evidence type="ECO:0008006" key="10">
    <source>
        <dbReference type="Google" id="ProtNLM"/>
    </source>
</evidence>
<keyword evidence="3" id="KW-0732">Signal</keyword>
<dbReference type="Proteomes" id="UP001180020">
    <property type="component" value="Unassembled WGS sequence"/>
</dbReference>
<dbReference type="Gene3D" id="2.60.40.420">
    <property type="entry name" value="Cupredoxins - blue copper proteins"/>
    <property type="match status" value="2"/>
</dbReference>
<evidence type="ECO:0000313" key="9">
    <source>
        <dbReference type="Proteomes" id="UP001180020"/>
    </source>
</evidence>
<reference evidence="8" key="2">
    <citation type="submission" date="2023-06" db="EMBL/GenBank/DDBJ databases">
        <authorList>
            <person name="Ma L."/>
            <person name="Liu K.-W."/>
            <person name="Li Z."/>
            <person name="Hsiao Y.-Y."/>
            <person name="Qi Y."/>
            <person name="Fu T."/>
            <person name="Tang G."/>
            <person name="Zhang D."/>
            <person name="Sun W.-H."/>
            <person name="Liu D.-K."/>
            <person name="Li Y."/>
            <person name="Chen G.-Z."/>
            <person name="Liu X.-D."/>
            <person name="Liao X.-Y."/>
            <person name="Jiang Y.-T."/>
            <person name="Yu X."/>
            <person name="Hao Y."/>
            <person name="Huang J."/>
            <person name="Zhao X.-W."/>
            <person name="Ke S."/>
            <person name="Chen Y.-Y."/>
            <person name="Wu W.-L."/>
            <person name="Hsu J.-L."/>
            <person name="Lin Y.-F."/>
            <person name="Huang M.-D."/>
            <person name="Li C.-Y."/>
            <person name="Huang L."/>
            <person name="Wang Z.-W."/>
            <person name="Zhao X."/>
            <person name="Zhong W.-Y."/>
            <person name="Peng D.-H."/>
            <person name="Ahmad S."/>
            <person name="Lan S."/>
            <person name="Zhang J.-S."/>
            <person name="Tsai W.-C."/>
            <person name="Van De Peer Y."/>
            <person name="Liu Z.-J."/>
        </authorList>
    </citation>
    <scope>NUCLEOTIDE SEQUENCE</scope>
    <source>
        <strain evidence="8">CP</strain>
        <tissue evidence="8">Leaves</tissue>
    </source>
</reference>
<comment type="cofactor">
    <cofactor evidence="1">
        <name>Cu cation</name>
        <dbReference type="ChEBI" id="CHEBI:23378"/>
    </cofactor>
</comment>
<evidence type="ECO:0000256" key="7">
    <source>
        <dbReference type="ARBA" id="ARBA00037077"/>
    </source>
</evidence>
<keyword evidence="6" id="KW-0325">Glycoprotein</keyword>
<evidence type="ECO:0000256" key="1">
    <source>
        <dbReference type="ARBA" id="ARBA00001935"/>
    </source>
</evidence>
<comment type="function">
    <text evidence="7">Multicopper oxidase that may play a role in the maintenance of inorganic phosphate homeostasis.</text>
</comment>
<evidence type="ECO:0000256" key="3">
    <source>
        <dbReference type="ARBA" id="ARBA00022729"/>
    </source>
</evidence>
<keyword evidence="4" id="KW-0560">Oxidoreductase</keyword>
<organism evidence="8 9">
    <name type="scientific">Acorus calamus</name>
    <name type="common">Sweet flag</name>
    <dbReference type="NCBI Taxonomy" id="4465"/>
    <lineage>
        <taxon>Eukaryota</taxon>
        <taxon>Viridiplantae</taxon>
        <taxon>Streptophyta</taxon>
        <taxon>Embryophyta</taxon>
        <taxon>Tracheophyta</taxon>
        <taxon>Spermatophyta</taxon>
        <taxon>Magnoliopsida</taxon>
        <taxon>Liliopsida</taxon>
        <taxon>Acoraceae</taxon>
        <taxon>Acorus</taxon>
    </lineage>
</organism>
<protein>
    <recommendedName>
        <fullName evidence="10">Plastocyanin-like domain-containing protein</fullName>
    </recommendedName>
</protein>
<evidence type="ECO:0000256" key="6">
    <source>
        <dbReference type="ARBA" id="ARBA00023180"/>
    </source>
</evidence>
<dbReference type="PANTHER" id="PTHR48461:SF1">
    <property type="entry name" value="MULTICOPPER OXIDASE LPR1-LIKE"/>
    <property type="match status" value="1"/>
</dbReference>
<name>A0AAV9EDB5_ACOCL</name>
<evidence type="ECO:0000256" key="2">
    <source>
        <dbReference type="ARBA" id="ARBA00022723"/>
    </source>
</evidence>
<dbReference type="AlphaFoldDB" id="A0AAV9EDB5"/>
<dbReference type="InterPro" id="IPR008972">
    <property type="entry name" value="Cupredoxin"/>
</dbReference>
<evidence type="ECO:0000313" key="8">
    <source>
        <dbReference type="EMBL" id="KAK1311187.1"/>
    </source>
</evidence>
<dbReference type="SUPFAM" id="SSF49503">
    <property type="entry name" value="Cupredoxins"/>
    <property type="match status" value="1"/>
</dbReference>
<keyword evidence="5" id="KW-0186">Copper</keyword>
<proteinExistence type="predicted"/>
<dbReference type="PANTHER" id="PTHR48461">
    <property type="entry name" value="MULTICOPPER OXIDASE LPR1-LIKE"/>
    <property type="match status" value="1"/>
</dbReference>
<keyword evidence="9" id="KW-1185">Reference proteome</keyword>
<reference evidence="8" key="1">
    <citation type="journal article" date="2023" name="Nat. Commun.">
        <title>Diploid and tetraploid genomes of Acorus and the evolution of monocots.</title>
        <authorList>
            <person name="Ma L."/>
            <person name="Liu K.W."/>
            <person name="Li Z."/>
            <person name="Hsiao Y.Y."/>
            <person name="Qi Y."/>
            <person name="Fu T."/>
            <person name="Tang G.D."/>
            <person name="Zhang D."/>
            <person name="Sun W.H."/>
            <person name="Liu D.K."/>
            <person name="Li Y."/>
            <person name="Chen G.Z."/>
            <person name="Liu X.D."/>
            <person name="Liao X.Y."/>
            <person name="Jiang Y.T."/>
            <person name="Yu X."/>
            <person name="Hao Y."/>
            <person name="Huang J."/>
            <person name="Zhao X.W."/>
            <person name="Ke S."/>
            <person name="Chen Y.Y."/>
            <person name="Wu W.L."/>
            <person name="Hsu J.L."/>
            <person name="Lin Y.F."/>
            <person name="Huang M.D."/>
            <person name="Li C.Y."/>
            <person name="Huang L."/>
            <person name="Wang Z.W."/>
            <person name="Zhao X."/>
            <person name="Zhong W.Y."/>
            <person name="Peng D.H."/>
            <person name="Ahmad S."/>
            <person name="Lan S."/>
            <person name="Zhang J.S."/>
            <person name="Tsai W.C."/>
            <person name="Van de Peer Y."/>
            <person name="Liu Z.J."/>
        </authorList>
    </citation>
    <scope>NUCLEOTIDE SEQUENCE</scope>
    <source>
        <strain evidence="8">CP</strain>
    </source>
</reference>
<accession>A0AAV9EDB5</accession>